<evidence type="ECO:0000313" key="2">
    <source>
        <dbReference type="EMBL" id="KAK7068406.1"/>
    </source>
</evidence>
<dbReference type="Proteomes" id="UP001381693">
    <property type="component" value="Unassembled WGS sequence"/>
</dbReference>
<name>A0AAN8ZTW3_HALRR</name>
<dbReference type="AlphaFoldDB" id="A0AAN8ZTW3"/>
<protein>
    <submittedName>
        <fullName evidence="2">Uncharacterized protein</fullName>
    </submittedName>
</protein>
<proteinExistence type="predicted"/>
<sequence>MRPLRISRRIGGRKTLVGLISGAAVSLLILALLPHPVPNLRSQAIGLRRIHQEEDDYTAPKQGAIHGPDGIHSNAVIRSEAKVTNEQRGAARDSVIVKDQTQSSYSGKKGSTLSVLSHVLQLGMEAGGMSVLSPSRPHEPSDDEQWGLDLGSTCTQSWVNL</sequence>
<comment type="caution">
    <text evidence="2">The sequence shown here is derived from an EMBL/GenBank/DDBJ whole genome shotgun (WGS) entry which is preliminary data.</text>
</comment>
<feature type="region of interest" description="Disordered" evidence="1">
    <location>
        <begin position="128"/>
        <end position="149"/>
    </location>
</feature>
<keyword evidence="3" id="KW-1185">Reference proteome</keyword>
<evidence type="ECO:0000256" key="1">
    <source>
        <dbReference type="SAM" id="MobiDB-lite"/>
    </source>
</evidence>
<accession>A0AAN8ZTW3</accession>
<dbReference type="EMBL" id="JAXCGZ010017262">
    <property type="protein sequence ID" value="KAK7068406.1"/>
    <property type="molecule type" value="Genomic_DNA"/>
</dbReference>
<gene>
    <name evidence="2" type="ORF">SK128_024686</name>
</gene>
<reference evidence="2 3" key="1">
    <citation type="submission" date="2023-11" db="EMBL/GenBank/DDBJ databases">
        <title>Halocaridina rubra genome assembly.</title>
        <authorList>
            <person name="Smith C."/>
        </authorList>
    </citation>
    <scope>NUCLEOTIDE SEQUENCE [LARGE SCALE GENOMIC DNA]</scope>
    <source>
        <strain evidence="2">EP-1</strain>
        <tissue evidence="2">Whole</tissue>
    </source>
</reference>
<organism evidence="2 3">
    <name type="scientific">Halocaridina rubra</name>
    <name type="common">Hawaiian red shrimp</name>
    <dbReference type="NCBI Taxonomy" id="373956"/>
    <lineage>
        <taxon>Eukaryota</taxon>
        <taxon>Metazoa</taxon>
        <taxon>Ecdysozoa</taxon>
        <taxon>Arthropoda</taxon>
        <taxon>Crustacea</taxon>
        <taxon>Multicrustacea</taxon>
        <taxon>Malacostraca</taxon>
        <taxon>Eumalacostraca</taxon>
        <taxon>Eucarida</taxon>
        <taxon>Decapoda</taxon>
        <taxon>Pleocyemata</taxon>
        <taxon>Caridea</taxon>
        <taxon>Atyoidea</taxon>
        <taxon>Atyidae</taxon>
        <taxon>Halocaridina</taxon>
    </lineage>
</organism>
<evidence type="ECO:0000313" key="3">
    <source>
        <dbReference type="Proteomes" id="UP001381693"/>
    </source>
</evidence>